<evidence type="ECO:0000313" key="4">
    <source>
        <dbReference type="Proteomes" id="UP000019150"/>
    </source>
</evidence>
<dbReference type="Gene3D" id="3.40.50.720">
    <property type="entry name" value="NAD(P)-binding Rossmann-like Domain"/>
    <property type="match status" value="1"/>
</dbReference>
<dbReference type="HOGENOM" id="CLU_010194_1_0_11"/>
<dbReference type="InterPro" id="IPR002347">
    <property type="entry name" value="SDR_fam"/>
</dbReference>
<dbReference type="PRINTS" id="PR00081">
    <property type="entry name" value="GDHRDH"/>
</dbReference>
<dbReference type="SUPFAM" id="SSF51735">
    <property type="entry name" value="NAD(P)-binding Rossmann-fold domains"/>
    <property type="match status" value="1"/>
</dbReference>
<dbReference type="FunFam" id="3.40.50.720:FF:000084">
    <property type="entry name" value="Short-chain dehydrogenase reductase"/>
    <property type="match status" value="1"/>
</dbReference>
<dbReference type="PATRIC" id="fig|1415166.3.peg.4288"/>
<dbReference type="AlphaFoldDB" id="W5TNZ9"/>
<dbReference type="Pfam" id="PF13561">
    <property type="entry name" value="adh_short_C2"/>
    <property type="match status" value="1"/>
</dbReference>
<evidence type="ECO:0000313" key="3">
    <source>
        <dbReference type="EMBL" id="AHH18961.1"/>
    </source>
</evidence>
<dbReference type="EMBL" id="CP006850">
    <property type="protein sequence ID" value="AHH18961.1"/>
    <property type="molecule type" value="Genomic_DNA"/>
</dbReference>
<evidence type="ECO:0000256" key="1">
    <source>
        <dbReference type="ARBA" id="ARBA00006484"/>
    </source>
</evidence>
<comment type="similarity">
    <text evidence="1">Belongs to the short-chain dehydrogenases/reductases (SDR) family.</text>
</comment>
<sequence length="334" mass="33357">MPEEYWDLVAKTRSGSVAVGPGTTVLSAAGDDIILRIVFSMSGWAIRGADGSDGVGGDMAWVPERGSEHRRVAVVTGAARGIGAATVLALAERGWSVLAVDVAADDPALDYPMGTPGQLANVVAEAAGRVNRVGAVRGHTADVRDPAALDAAVAEAVDAWGGLDAAVAAAGVVAGGAPLWEVAPERQQAVIDICLGGVVNLARAAVPALLARPEPRSGRFLAVASAAATKGLPQLAAYCAAKAGVAGLIRALAAELGPTGVTANAVSPGSTDTAVLDEIARLYGMPDAAPFARQQPVGRLLEPSEIAGVLAFLASSDSRAMTGAIVPVDGGLAL</sequence>
<organism evidence="3 4">
    <name type="scientific">Nocardia nova SH22a</name>
    <dbReference type="NCBI Taxonomy" id="1415166"/>
    <lineage>
        <taxon>Bacteria</taxon>
        <taxon>Bacillati</taxon>
        <taxon>Actinomycetota</taxon>
        <taxon>Actinomycetes</taxon>
        <taxon>Mycobacteriales</taxon>
        <taxon>Nocardiaceae</taxon>
        <taxon>Nocardia</taxon>
    </lineage>
</organism>
<dbReference type="CDD" id="cd05233">
    <property type="entry name" value="SDR_c"/>
    <property type="match status" value="1"/>
</dbReference>
<dbReference type="Proteomes" id="UP000019150">
    <property type="component" value="Chromosome"/>
</dbReference>
<keyword evidence="4" id="KW-1185">Reference proteome</keyword>
<dbReference type="eggNOG" id="COG1028">
    <property type="taxonomic scope" value="Bacteria"/>
</dbReference>
<dbReference type="STRING" id="1415166.NONO_c41770"/>
<keyword evidence="2" id="KW-0560">Oxidoreductase</keyword>
<dbReference type="InterPro" id="IPR020904">
    <property type="entry name" value="Sc_DH/Rdtase_CS"/>
</dbReference>
<dbReference type="PRINTS" id="PR00080">
    <property type="entry name" value="SDRFAMILY"/>
</dbReference>
<name>W5TNZ9_9NOCA</name>
<dbReference type="PANTHER" id="PTHR24321:SF8">
    <property type="entry name" value="ESTRADIOL 17-BETA-DEHYDROGENASE 8-RELATED"/>
    <property type="match status" value="1"/>
</dbReference>
<gene>
    <name evidence="3" type="ORF">NONO_c41770</name>
</gene>
<dbReference type="KEGG" id="nno:NONO_c41770"/>
<reference evidence="3 4" key="1">
    <citation type="journal article" date="2014" name="Appl. Environ. Microbiol.">
        <title>Insights into the Microbial Degradation of Rubber and Gutta-Percha by Analysis of the Complete Genome of Nocardia nova SH22a.</title>
        <authorList>
            <person name="Luo Q."/>
            <person name="Hiessl S."/>
            <person name="Poehlein A."/>
            <person name="Daniel R."/>
            <person name="Steinbuchel A."/>
        </authorList>
    </citation>
    <scope>NUCLEOTIDE SEQUENCE [LARGE SCALE GENOMIC DNA]</scope>
    <source>
        <strain evidence="3">SH22a</strain>
    </source>
</reference>
<dbReference type="PROSITE" id="PS00061">
    <property type="entry name" value="ADH_SHORT"/>
    <property type="match status" value="1"/>
</dbReference>
<dbReference type="NCBIfam" id="TIGR04504">
    <property type="entry name" value="SDR_subfam_2"/>
    <property type="match status" value="1"/>
</dbReference>
<dbReference type="InterPro" id="IPR036291">
    <property type="entry name" value="NAD(P)-bd_dom_sf"/>
</dbReference>
<dbReference type="GO" id="GO:0016491">
    <property type="term" value="F:oxidoreductase activity"/>
    <property type="evidence" value="ECO:0007669"/>
    <property type="project" value="UniProtKB-KW"/>
</dbReference>
<accession>W5TNZ9</accession>
<protein>
    <submittedName>
        <fullName evidence="3">Putative oxidoreductase, SDR family</fullName>
    </submittedName>
</protein>
<dbReference type="InterPro" id="IPR030981">
    <property type="entry name" value="SDR_subfam_2"/>
</dbReference>
<dbReference type="PANTHER" id="PTHR24321">
    <property type="entry name" value="DEHYDROGENASES, SHORT CHAIN"/>
    <property type="match status" value="1"/>
</dbReference>
<dbReference type="NCBIfam" id="NF040491">
    <property type="entry name" value="SDR_subfam_4"/>
    <property type="match status" value="1"/>
</dbReference>
<proteinExistence type="inferred from homology"/>
<evidence type="ECO:0000256" key="2">
    <source>
        <dbReference type="ARBA" id="ARBA00023002"/>
    </source>
</evidence>